<keyword evidence="8" id="KW-0915">Sodium</keyword>
<comment type="subcellular location">
    <subcellularLocation>
        <location evidence="1">Cell membrane</location>
        <topology evidence="1">Multi-pass membrane protein</topology>
    </subcellularLocation>
</comment>
<evidence type="ECO:0000256" key="14">
    <source>
        <dbReference type="SAM" id="Phobius"/>
    </source>
</evidence>
<gene>
    <name evidence="15" type="ORF">SAMN05444394_2936</name>
</gene>
<feature type="transmembrane region" description="Helical" evidence="14">
    <location>
        <begin position="120"/>
        <end position="142"/>
    </location>
</feature>
<keyword evidence="4" id="KW-1003">Cell membrane</keyword>
<dbReference type="PANTHER" id="PTHR48086">
    <property type="entry name" value="SODIUM/PROLINE SYMPORTER-RELATED"/>
    <property type="match status" value="1"/>
</dbReference>
<dbReference type="GO" id="GO:0006814">
    <property type="term" value="P:sodium ion transport"/>
    <property type="evidence" value="ECO:0007669"/>
    <property type="project" value="UniProtKB-KW"/>
</dbReference>
<evidence type="ECO:0000256" key="8">
    <source>
        <dbReference type="ARBA" id="ARBA00023053"/>
    </source>
</evidence>
<dbReference type="OrthoDB" id="9814523at2"/>
<name>A0A1N6G3B3_9BACT</name>
<feature type="transmembrane region" description="Helical" evidence="14">
    <location>
        <begin position="382"/>
        <end position="400"/>
    </location>
</feature>
<evidence type="ECO:0000256" key="3">
    <source>
        <dbReference type="ARBA" id="ARBA00022448"/>
    </source>
</evidence>
<dbReference type="InterPro" id="IPR001734">
    <property type="entry name" value="Na/solute_symporter"/>
</dbReference>
<reference evidence="16" key="1">
    <citation type="submission" date="2016-11" db="EMBL/GenBank/DDBJ databases">
        <authorList>
            <person name="Varghese N."/>
            <person name="Submissions S."/>
        </authorList>
    </citation>
    <scope>NUCLEOTIDE SEQUENCE [LARGE SCALE GENOMIC DNA]</scope>
    <source>
        <strain evidence="16">DSM 15292</strain>
    </source>
</reference>
<evidence type="ECO:0000256" key="13">
    <source>
        <dbReference type="RuleBase" id="RU362091"/>
    </source>
</evidence>
<feature type="transmembrane region" description="Helical" evidence="14">
    <location>
        <begin position="438"/>
        <end position="455"/>
    </location>
</feature>
<feature type="transmembrane region" description="Helical" evidence="14">
    <location>
        <begin position="154"/>
        <end position="172"/>
    </location>
</feature>
<protein>
    <submittedName>
        <fullName evidence="15">Na+/proline symporter</fullName>
    </submittedName>
</protein>
<feature type="transmembrane region" description="Helical" evidence="14">
    <location>
        <begin position="226"/>
        <end position="253"/>
    </location>
</feature>
<dbReference type="InterPro" id="IPR050277">
    <property type="entry name" value="Sodium:Solute_Symporter"/>
</dbReference>
<evidence type="ECO:0000313" key="15">
    <source>
        <dbReference type="EMBL" id="SIO02035.1"/>
    </source>
</evidence>
<keyword evidence="5 14" id="KW-0812">Transmembrane</keyword>
<feature type="transmembrane region" description="Helical" evidence="14">
    <location>
        <begin position="407"/>
        <end position="426"/>
    </location>
</feature>
<evidence type="ECO:0000256" key="2">
    <source>
        <dbReference type="ARBA" id="ARBA00006434"/>
    </source>
</evidence>
<keyword evidence="9" id="KW-0406">Ion transport</keyword>
<organism evidence="15 16">
    <name type="scientific">Algoriphagus halophilus</name>
    <dbReference type="NCBI Taxonomy" id="226505"/>
    <lineage>
        <taxon>Bacteria</taxon>
        <taxon>Pseudomonadati</taxon>
        <taxon>Bacteroidota</taxon>
        <taxon>Cytophagia</taxon>
        <taxon>Cytophagales</taxon>
        <taxon>Cyclobacteriaceae</taxon>
        <taxon>Algoriphagus</taxon>
    </lineage>
</organism>
<feature type="transmembrane region" description="Helical" evidence="14">
    <location>
        <begin position="6"/>
        <end position="22"/>
    </location>
</feature>
<dbReference type="EMBL" id="FSRC01000002">
    <property type="protein sequence ID" value="SIO02035.1"/>
    <property type="molecule type" value="Genomic_DNA"/>
</dbReference>
<evidence type="ECO:0000256" key="5">
    <source>
        <dbReference type="ARBA" id="ARBA00022692"/>
    </source>
</evidence>
<keyword evidence="11" id="KW-0739">Sodium transport</keyword>
<feature type="transmembrane region" description="Helical" evidence="14">
    <location>
        <begin position="357"/>
        <end position="376"/>
    </location>
</feature>
<feature type="transmembrane region" description="Helical" evidence="14">
    <location>
        <begin position="34"/>
        <end position="58"/>
    </location>
</feature>
<accession>A0A1N6G3B3</accession>
<evidence type="ECO:0000256" key="1">
    <source>
        <dbReference type="ARBA" id="ARBA00004651"/>
    </source>
</evidence>
<evidence type="ECO:0000256" key="9">
    <source>
        <dbReference type="ARBA" id="ARBA00023065"/>
    </source>
</evidence>
<evidence type="ECO:0000256" key="4">
    <source>
        <dbReference type="ARBA" id="ARBA00022475"/>
    </source>
</evidence>
<dbReference type="GO" id="GO:0005886">
    <property type="term" value="C:plasma membrane"/>
    <property type="evidence" value="ECO:0007669"/>
    <property type="project" value="UniProtKB-SubCell"/>
</dbReference>
<comment type="catalytic activity">
    <reaction evidence="12">
        <text>L-proline(in) + Na(+)(in) = L-proline(out) + Na(+)(out)</text>
        <dbReference type="Rhea" id="RHEA:28967"/>
        <dbReference type="ChEBI" id="CHEBI:29101"/>
        <dbReference type="ChEBI" id="CHEBI:60039"/>
    </reaction>
</comment>
<keyword evidence="3" id="KW-0813">Transport</keyword>
<sequence length="464" mass="51499">MNSSQWVILIFGILYSSFILFTRKKGNFEEYSVAGRGLGFFLIFSSLCASFIGPGWSMGLVREGFSSGMFMAYLLPFCGLGLAFVGVFLVPRIRNKFNDIYSIGDLVGGIKSHNHKIVRIVTGVFSLLFFGSITVAMSYAGGELVNNVFGFSKIWSIVIVTTIVIVYSYFGGIRATIQTDSIQFVHFIILIPILAILILSEDRFIWKDYLETTSSKTSSAFDSHPIIMIFSFGLLWLLSSTGLDSGGLGRFLASKSNKVGRNSTVAAGVFMAIWLVLMVFIGSTGYYLYPELDNNDQVLLHIASEHFPGILYGIFIIAMLGVVMSSQDTVLNAGSILFSEDIIGVLKPMTEKQKLKIAKLFTLLMGVICIILASYLSSILEVIMIITEYYIPVMIPVIVFSILKKKLHWQSALISMLVGLISYIIWKQFFSSIMPELLMAFSLSILSYLISDFFLTKKAMNLAP</sequence>
<dbReference type="Proteomes" id="UP000185221">
    <property type="component" value="Unassembled WGS sequence"/>
</dbReference>
<evidence type="ECO:0000313" key="16">
    <source>
        <dbReference type="Proteomes" id="UP000185221"/>
    </source>
</evidence>
<evidence type="ECO:0000256" key="6">
    <source>
        <dbReference type="ARBA" id="ARBA00022847"/>
    </source>
</evidence>
<dbReference type="CDD" id="cd10322">
    <property type="entry name" value="SLC5sbd"/>
    <property type="match status" value="1"/>
</dbReference>
<dbReference type="InterPro" id="IPR038377">
    <property type="entry name" value="Na/Glc_symporter_sf"/>
</dbReference>
<evidence type="ECO:0000256" key="7">
    <source>
        <dbReference type="ARBA" id="ARBA00022989"/>
    </source>
</evidence>
<feature type="transmembrane region" description="Helical" evidence="14">
    <location>
        <begin position="265"/>
        <end position="289"/>
    </location>
</feature>
<evidence type="ECO:0000256" key="12">
    <source>
        <dbReference type="ARBA" id="ARBA00033708"/>
    </source>
</evidence>
<dbReference type="STRING" id="226505.SAMN05444394_2936"/>
<dbReference type="AlphaFoldDB" id="A0A1N6G3B3"/>
<dbReference type="GO" id="GO:0015293">
    <property type="term" value="F:symporter activity"/>
    <property type="evidence" value="ECO:0007669"/>
    <property type="project" value="UniProtKB-KW"/>
</dbReference>
<dbReference type="RefSeq" id="WP_074225724.1">
    <property type="nucleotide sequence ID" value="NZ_FSRC01000002.1"/>
</dbReference>
<keyword evidence="10 14" id="KW-0472">Membrane</keyword>
<keyword evidence="7 14" id="KW-1133">Transmembrane helix</keyword>
<dbReference type="Pfam" id="PF00474">
    <property type="entry name" value="SSF"/>
    <property type="match status" value="1"/>
</dbReference>
<comment type="similarity">
    <text evidence="2 13">Belongs to the sodium:solute symporter (SSF) (TC 2.A.21) family.</text>
</comment>
<keyword evidence="6" id="KW-0769">Symport</keyword>
<feature type="transmembrane region" description="Helical" evidence="14">
    <location>
        <begin position="309"/>
        <end position="326"/>
    </location>
</feature>
<feature type="transmembrane region" description="Helical" evidence="14">
    <location>
        <begin position="184"/>
        <end position="206"/>
    </location>
</feature>
<proteinExistence type="inferred from homology"/>
<keyword evidence="16" id="KW-1185">Reference proteome</keyword>
<dbReference type="PROSITE" id="PS50283">
    <property type="entry name" value="NA_SOLUT_SYMP_3"/>
    <property type="match status" value="1"/>
</dbReference>
<evidence type="ECO:0000256" key="11">
    <source>
        <dbReference type="ARBA" id="ARBA00023201"/>
    </source>
</evidence>
<dbReference type="Gene3D" id="1.20.1730.10">
    <property type="entry name" value="Sodium/glucose cotransporter"/>
    <property type="match status" value="1"/>
</dbReference>
<evidence type="ECO:0000256" key="10">
    <source>
        <dbReference type="ARBA" id="ARBA00023136"/>
    </source>
</evidence>
<dbReference type="PANTHER" id="PTHR48086:SF3">
    <property type="entry name" value="SODIUM_PROLINE SYMPORTER"/>
    <property type="match status" value="1"/>
</dbReference>
<feature type="transmembrane region" description="Helical" evidence="14">
    <location>
        <begin position="70"/>
        <end position="90"/>
    </location>
</feature>